<sequence length="46" mass="5084">MMASGPGGGSRSGVQLLLFFCDFFYPQSGIRESPHRYFPLTMVQAV</sequence>
<protein>
    <submittedName>
        <fullName evidence="1">Uncharacterized protein</fullName>
    </submittedName>
</protein>
<dbReference type="EMBL" id="KY315558">
    <property type="protein sequence ID" value="QFX63833.1"/>
    <property type="molecule type" value="Genomic_DNA"/>
</dbReference>
<reference evidence="1" key="1">
    <citation type="journal article" date="2018" name="BMC Genomics">
        <title>Comparative genomic, transcriptomic, and proteomic reannotation of human herpesvirus 6.</title>
        <authorList>
            <person name="Greninger A.L."/>
            <person name="Knudsen G.M."/>
            <person name="Roychoudhury P."/>
            <person name="Hanson D.J."/>
            <person name="Sedlak R.H."/>
            <person name="Xie H."/>
            <person name="Guan J."/>
            <person name="Nguyen T."/>
            <person name="Peddu V."/>
            <person name="Boeckh M."/>
            <person name="Huang M.L."/>
            <person name="Cook L."/>
            <person name="Depledge D.P."/>
            <person name="Zerr D.M."/>
            <person name="Koelle D.M."/>
            <person name="Gantt S."/>
            <person name="Yoshikawa T."/>
            <person name="Caserta M."/>
            <person name="Hill J.A."/>
            <person name="Jerome K.R."/>
        </authorList>
    </citation>
    <scope>NUCLEOTIDE SEQUENCE</scope>
    <source>
        <strain evidence="1">JHPT-G1</strain>
    </source>
</reference>
<name>A0A5P9VHX3_9BETA</name>
<accession>A0A5P9VHX3</accession>
<organism evidence="1">
    <name type="scientific">Human betaherpesvirus 6</name>
    <dbReference type="NCBI Taxonomy" id="10368"/>
    <lineage>
        <taxon>Viruses</taxon>
        <taxon>Duplodnaviria</taxon>
        <taxon>Heunggongvirae</taxon>
        <taxon>Peploviricota</taxon>
        <taxon>Herviviricetes</taxon>
        <taxon>Herpesvirales</taxon>
        <taxon>Orthoherpesviridae</taxon>
        <taxon>Betaherpesvirinae</taxon>
        <taxon>Roseolovirus</taxon>
    </lineage>
</organism>
<evidence type="ECO:0000313" key="1">
    <source>
        <dbReference type="EMBL" id="QFX63833.1"/>
    </source>
</evidence>
<proteinExistence type="predicted"/>